<accession>A0ABS7WYP5</accession>
<sequence length="205" mass="21557">MTPRNAMTPRHVVVAGLLLAALLPWLPAPQQFARATLDQSLDQAFAAFAIAKGLNATISVLQSSTVDLQVFQIAPGEALDPANDMIERFSWVMFAATGSLALQKLLLTISGSALIKALATGACLLAAGLVALKTRIGQSAALKLAMAALFLRFAVLVVALASGLAGQAFLDDPRTATMQQLETTQTRLAAIADEQISGRDDAENW</sequence>
<evidence type="ECO:0000313" key="2">
    <source>
        <dbReference type="EMBL" id="MBZ9567754.1"/>
    </source>
</evidence>
<name>A0ABS7WYP5_9GAMM</name>
<evidence type="ECO:0000256" key="1">
    <source>
        <dbReference type="SAM" id="Phobius"/>
    </source>
</evidence>
<feature type="transmembrane region" description="Helical" evidence="1">
    <location>
        <begin position="144"/>
        <end position="170"/>
    </location>
</feature>
<reference evidence="2 3" key="1">
    <citation type="submission" date="2021-05" db="EMBL/GenBank/DDBJ databases">
        <title>Petroleum and Energy Research Collection (APPE): ex situ preservation of microbial diversity associated with the oil industry and exploitation of its biotechnological potential.</title>
        <authorList>
            <person name="Paixao C.T.M."/>
            <person name="Gomes M.B."/>
            <person name="Oliveira V.M."/>
        </authorList>
    </citation>
    <scope>NUCLEOTIDE SEQUENCE [LARGE SCALE GENOMIC DNA]</scope>
    <source>
        <strain evidence="2 3">LIT2</strain>
    </source>
</reference>
<keyword evidence="1" id="KW-1133">Transmembrane helix</keyword>
<dbReference type="RefSeq" id="WP_224420786.1">
    <property type="nucleotide sequence ID" value="NZ_JAGXFD010000001.1"/>
</dbReference>
<keyword evidence="1" id="KW-0472">Membrane</keyword>
<dbReference type="EMBL" id="JAGXFD010000001">
    <property type="protein sequence ID" value="MBZ9567754.1"/>
    <property type="molecule type" value="Genomic_DNA"/>
</dbReference>
<proteinExistence type="predicted"/>
<organism evidence="2 3">
    <name type="scientific">Modicisalibacter tunisiensis</name>
    <dbReference type="NCBI Taxonomy" id="390637"/>
    <lineage>
        <taxon>Bacteria</taxon>
        <taxon>Pseudomonadati</taxon>
        <taxon>Pseudomonadota</taxon>
        <taxon>Gammaproteobacteria</taxon>
        <taxon>Oceanospirillales</taxon>
        <taxon>Halomonadaceae</taxon>
        <taxon>Modicisalibacter</taxon>
    </lineage>
</organism>
<comment type="caution">
    <text evidence="2">The sequence shown here is derived from an EMBL/GenBank/DDBJ whole genome shotgun (WGS) entry which is preliminary data.</text>
</comment>
<evidence type="ECO:0000313" key="3">
    <source>
        <dbReference type="Proteomes" id="UP001319883"/>
    </source>
</evidence>
<keyword evidence="3" id="KW-1185">Reference proteome</keyword>
<protein>
    <submittedName>
        <fullName evidence="2">Uncharacterized protein</fullName>
    </submittedName>
</protein>
<dbReference type="Proteomes" id="UP001319883">
    <property type="component" value="Unassembled WGS sequence"/>
</dbReference>
<feature type="transmembrane region" description="Helical" evidence="1">
    <location>
        <begin position="114"/>
        <end position="132"/>
    </location>
</feature>
<keyword evidence="1" id="KW-0812">Transmembrane</keyword>
<gene>
    <name evidence="2" type="ORF">KGQ91_08685</name>
</gene>